<dbReference type="Gene3D" id="3.30.70.270">
    <property type="match status" value="1"/>
</dbReference>
<evidence type="ECO:0000313" key="5">
    <source>
        <dbReference type="EMBL" id="SUI82727.1"/>
    </source>
</evidence>
<keyword evidence="5" id="KW-0808">Transferase</keyword>
<accession>A0A380AMU0</accession>
<dbReference type="PROSITE" id="PS50887">
    <property type="entry name" value="GGDEF"/>
    <property type="match status" value="1"/>
</dbReference>
<reference evidence="5 6" key="1">
    <citation type="submission" date="2018-06" db="EMBL/GenBank/DDBJ databases">
        <authorList>
            <consortium name="Pathogen Informatics"/>
            <person name="Doyle S."/>
        </authorList>
    </citation>
    <scope>NUCLEOTIDE SEQUENCE [LARGE SCALE GENOMIC DNA]</scope>
    <source>
        <strain evidence="5 6">NCTC10736</strain>
    </source>
</reference>
<dbReference type="AlphaFoldDB" id="A0A380AMU0"/>
<dbReference type="Gene3D" id="3.30.450.20">
    <property type="entry name" value="PAS domain"/>
    <property type="match status" value="1"/>
</dbReference>
<dbReference type="InterPro" id="IPR050469">
    <property type="entry name" value="Diguanylate_Cyclase"/>
</dbReference>
<dbReference type="GO" id="GO:0005886">
    <property type="term" value="C:plasma membrane"/>
    <property type="evidence" value="ECO:0007669"/>
    <property type="project" value="TreeGrafter"/>
</dbReference>
<dbReference type="InterPro" id="IPR029787">
    <property type="entry name" value="Nucleotide_cyclase"/>
</dbReference>
<name>A0A380AMU0_9GAMM</name>
<dbReference type="EC" id="2.7.7.65" evidence="2"/>
<dbReference type="NCBIfam" id="TIGR00254">
    <property type="entry name" value="GGDEF"/>
    <property type="match status" value="1"/>
</dbReference>
<dbReference type="PANTHER" id="PTHR45138:SF9">
    <property type="entry name" value="DIGUANYLATE CYCLASE DGCM-RELATED"/>
    <property type="match status" value="1"/>
</dbReference>
<evidence type="ECO:0000313" key="6">
    <source>
        <dbReference type="Proteomes" id="UP000255061"/>
    </source>
</evidence>
<dbReference type="PANTHER" id="PTHR45138">
    <property type="entry name" value="REGULATORY COMPONENTS OF SENSORY TRANSDUCTION SYSTEM"/>
    <property type="match status" value="1"/>
</dbReference>
<dbReference type="FunFam" id="3.30.70.270:FF:000001">
    <property type="entry name" value="Diguanylate cyclase domain protein"/>
    <property type="match status" value="1"/>
</dbReference>
<dbReference type="GO" id="GO:0043709">
    <property type="term" value="P:cell adhesion involved in single-species biofilm formation"/>
    <property type="evidence" value="ECO:0007669"/>
    <property type="project" value="TreeGrafter"/>
</dbReference>
<dbReference type="InterPro" id="IPR043128">
    <property type="entry name" value="Rev_trsase/Diguanyl_cyclase"/>
</dbReference>
<dbReference type="InterPro" id="IPR035965">
    <property type="entry name" value="PAS-like_dom_sf"/>
</dbReference>
<dbReference type="RefSeq" id="WP_115406390.1">
    <property type="nucleotide sequence ID" value="NZ_UGYV01000001.1"/>
</dbReference>
<keyword evidence="5" id="KW-0548">Nucleotidyltransferase</keyword>
<dbReference type="Proteomes" id="UP000255061">
    <property type="component" value="Unassembled WGS sequence"/>
</dbReference>
<dbReference type="EMBL" id="UGYV01000001">
    <property type="protein sequence ID" value="SUI82727.1"/>
    <property type="molecule type" value="Genomic_DNA"/>
</dbReference>
<dbReference type="SUPFAM" id="SSF55073">
    <property type="entry name" value="Nucleotide cyclase"/>
    <property type="match status" value="1"/>
</dbReference>
<dbReference type="GO" id="GO:1902201">
    <property type="term" value="P:negative regulation of bacterial-type flagellum-dependent cell motility"/>
    <property type="evidence" value="ECO:0007669"/>
    <property type="project" value="TreeGrafter"/>
</dbReference>
<evidence type="ECO:0000256" key="3">
    <source>
        <dbReference type="ARBA" id="ARBA00034247"/>
    </source>
</evidence>
<dbReference type="FunFam" id="3.30.450.20:FF:000261">
    <property type="entry name" value="Diguanylate cyclase"/>
    <property type="match status" value="1"/>
</dbReference>
<proteinExistence type="predicted"/>
<dbReference type="SMART" id="SM00267">
    <property type="entry name" value="GGDEF"/>
    <property type="match status" value="1"/>
</dbReference>
<evidence type="ECO:0000259" key="4">
    <source>
        <dbReference type="PROSITE" id="PS50887"/>
    </source>
</evidence>
<evidence type="ECO:0000256" key="2">
    <source>
        <dbReference type="ARBA" id="ARBA00012528"/>
    </source>
</evidence>
<feature type="domain" description="GGDEF" evidence="4">
    <location>
        <begin position="186"/>
        <end position="319"/>
    </location>
</feature>
<dbReference type="Pfam" id="PF00990">
    <property type="entry name" value="GGDEF"/>
    <property type="match status" value="1"/>
</dbReference>
<dbReference type="SUPFAM" id="SSF55785">
    <property type="entry name" value="PYP-like sensor domain (PAS domain)"/>
    <property type="match status" value="1"/>
</dbReference>
<gene>
    <name evidence="5" type="primary">adrA_2</name>
    <name evidence="5" type="ORF">NCTC10736_02546</name>
</gene>
<evidence type="ECO:0000256" key="1">
    <source>
        <dbReference type="ARBA" id="ARBA00001946"/>
    </source>
</evidence>
<organism evidence="5 6">
    <name type="scientific">Shewanella morhuae</name>
    <dbReference type="NCBI Taxonomy" id="365591"/>
    <lineage>
        <taxon>Bacteria</taxon>
        <taxon>Pseudomonadati</taxon>
        <taxon>Pseudomonadota</taxon>
        <taxon>Gammaproteobacteria</taxon>
        <taxon>Alteromonadales</taxon>
        <taxon>Shewanellaceae</taxon>
        <taxon>Shewanella</taxon>
    </lineage>
</organism>
<dbReference type="GO" id="GO:0052621">
    <property type="term" value="F:diguanylate cyclase activity"/>
    <property type="evidence" value="ECO:0007669"/>
    <property type="project" value="UniProtKB-EC"/>
</dbReference>
<sequence length="333" mass="38112">MSNDQSAMNELHWLIDMVQTIEVGLVVLDRHYNIQLWNGFMENHSGVSPNSIKGQNLFTRFPDLPDTWLKQKMESVFMLKNRAFISWEQRPYVFKFKNYRPITGRADFMYQNVTLLPLASLTGQITHISVIIYDVTDIAINKLQLKAANEQLQRLSQIDGLTQLYNRRYWQECLNHEYDLHARYSDIASLVLLDIDNFKHINDSYGHLVGDKVIQHIAHLLSQSLRETDCAGRYGGEEFTVILPKTSGADAIRFTERLREKIASSVITYENLKITVTVSLGACEIGSDITSSSNWILCADKALYEAKEKGRNCSVLYTSNQCSINIPNKNAHQ</sequence>
<comment type="cofactor">
    <cofactor evidence="1">
        <name>Mg(2+)</name>
        <dbReference type="ChEBI" id="CHEBI:18420"/>
    </cofactor>
</comment>
<dbReference type="CDD" id="cd01949">
    <property type="entry name" value="GGDEF"/>
    <property type="match status" value="1"/>
</dbReference>
<protein>
    <recommendedName>
        <fullName evidence="2">diguanylate cyclase</fullName>
        <ecNumber evidence="2">2.7.7.65</ecNumber>
    </recommendedName>
</protein>
<dbReference type="InterPro" id="IPR000160">
    <property type="entry name" value="GGDEF_dom"/>
</dbReference>
<comment type="catalytic activity">
    <reaction evidence="3">
        <text>2 GTP = 3',3'-c-di-GMP + 2 diphosphate</text>
        <dbReference type="Rhea" id="RHEA:24898"/>
        <dbReference type="ChEBI" id="CHEBI:33019"/>
        <dbReference type="ChEBI" id="CHEBI:37565"/>
        <dbReference type="ChEBI" id="CHEBI:58805"/>
        <dbReference type="EC" id="2.7.7.65"/>
    </reaction>
</comment>